<evidence type="ECO:0000313" key="3">
    <source>
        <dbReference type="Proteomes" id="UP000289784"/>
    </source>
</evidence>
<name>A0A4V1N0T4_9GAMM</name>
<feature type="signal peptide" evidence="1">
    <location>
        <begin position="1"/>
        <end position="23"/>
    </location>
</feature>
<protein>
    <submittedName>
        <fullName evidence="2">OmpW family protein</fullName>
    </submittedName>
</protein>
<evidence type="ECO:0000313" key="2">
    <source>
        <dbReference type="EMBL" id="RXR02040.1"/>
    </source>
</evidence>
<dbReference type="InterPro" id="IPR011250">
    <property type="entry name" value="OMP/PagP_B-barrel"/>
</dbReference>
<dbReference type="PANTHER" id="PTHR36920">
    <property type="match status" value="1"/>
</dbReference>
<dbReference type="Gene3D" id="2.40.160.20">
    <property type="match status" value="1"/>
</dbReference>
<feature type="chain" id="PRO_5020993641" evidence="1">
    <location>
        <begin position="24"/>
        <end position="228"/>
    </location>
</feature>
<proteinExistence type="predicted"/>
<dbReference type="PANTHER" id="PTHR36920:SF1">
    <property type="entry name" value="OUTER MEMBRANE PROTEIN W"/>
    <property type="match status" value="1"/>
</dbReference>
<dbReference type="OrthoDB" id="9807574at2"/>
<keyword evidence="3" id="KW-1185">Reference proteome</keyword>
<dbReference type="AlphaFoldDB" id="A0A4V1N0T4"/>
<gene>
    <name evidence="2" type="ORF">EPA99_15405</name>
</gene>
<dbReference type="EMBL" id="SAWZ01000009">
    <property type="protein sequence ID" value="RXR02040.1"/>
    <property type="molecule type" value="Genomic_DNA"/>
</dbReference>
<evidence type="ECO:0000256" key="1">
    <source>
        <dbReference type="SAM" id="SignalP"/>
    </source>
</evidence>
<organism evidence="2 3">
    <name type="scientific">Pseudoxanthomonas composti</name>
    <dbReference type="NCBI Taxonomy" id="2137479"/>
    <lineage>
        <taxon>Bacteria</taxon>
        <taxon>Pseudomonadati</taxon>
        <taxon>Pseudomonadota</taxon>
        <taxon>Gammaproteobacteria</taxon>
        <taxon>Lysobacterales</taxon>
        <taxon>Lysobacteraceae</taxon>
        <taxon>Pseudoxanthomonas</taxon>
    </lineage>
</organism>
<accession>A0A4V1N0T4</accession>
<dbReference type="GO" id="GO:0055085">
    <property type="term" value="P:transmembrane transport"/>
    <property type="evidence" value="ECO:0007669"/>
    <property type="project" value="TreeGrafter"/>
</dbReference>
<comment type="caution">
    <text evidence="2">The sequence shown here is derived from an EMBL/GenBank/DDBJ whole genome shotgun (WGS) entry which is preliminary data.</text>
</comment>
<dbReference type="RefSeq" id="WP_129472129.1">
    <property type="nucleotide sequence ID" value="NZ_SAWZ01000009.1"/>
</dbReference>
<dbReference type="InterPro" id="IPR005618">
    <property type="entry name" value="OMPW"/>
</dbReference>
<dbReference type="SUPFAM" id="SSF56925">
    <property type="entry name" value="OMPA-like"/>
    <property type="match status" value="1"/>
</dbReference>
<keyword evidence="1" id="KW-0732">Signal</keyword>
<dbReference type="GO" id="GO:0019867">
    <property type="term" value="C:outer membrane"/>
    <property type="evidence" value="ECO:0007669"/>
    <property type="project" value="InterPro"/>
</dbReference>
<sequence length="228" mass="23800">MMSIRNLSLAVVSSLLVAAPAFAQDAMSTSTDSMVAPGRATNSTTGGDAEAAYKRFAVVGSATLLNPSSDPLKGTNLDVDGDVAPTISASWYVTPNIAVELWGAADKFNHRVNDGNAKIGTVEQQPVAISGQYHFGSADQVFRPFVGVGYYESNFSNEDIGPGVGISTAKGAIGTVGLDMNITPTWFARTDVRYMNTDKAKLTVGGEDASGRLGLDPWTVGIGIGARF</sequence>
<dbReference type="Proteomes" id="UP000289784">
    <property type="component" value="Unassembled WGS sequence"/>
</dbReference>
<reference evidence="2 3" key="1">
    <citation type="submission" date="2019-01" db="EMBL/GenBank/DDBJ databases">
        <title>Pseudoxanthomonas composti sp. nov., isolated from compost.</title>
        <authorList>
            <person name="Yang G."/>
        </authorList>
    </citation>
    <scope>NUCLEOTIDE SEQUENCE [LARGE SCALE GENOMIC DNA]</scope>
    <source>
        <strain evidence="2 3">GSS15</strain>
    </source>
</reference>
<dbReference type="Pfam" id="PF03922">
    <property type="entry name" value="OmpW"/>
    <property type="match status" value="1"/>
</dbReference>